<evidence type="ECO:0000259" key="9">
    <source>
        <dbReference type="SMART" id="SM00848"/>
    </source>
</evidence>
<dbReference type="AlphaFoldDB" id="A0A7U3NJC8"/>
<reference evidence="10" key="1">
    <citation type="journal article" date="2020" name="Insect Biochem. Mol. Biol.">
        <title>Cathepsins L and B in Dysdercus peruvianus, Rhodnius prolixus, and Mahanarva fimbriolata. Looking for enzyme adaptations to digestion.</title>
        <authorList>
            <person name="Pimentel A.C."/>
            <person name="Dias R.O."/>
            <person name="Bifano T.D."/>
            <person name="Genta F.A."/>
            <person name="Ferreira C."/>
            <person name="Terra W.R."/>
        </authorList>
    </citation>
    <scope>NUCLEOTIDE SEQUENCE</scope>
</reference>
<feature type="domain" description="Cathepsin propeptide inhibitor" evidence="9">
    <location>
        <begin position="24"/>
        <end position="84"/>
    </location>
</feature>
<dbReference type="PROSITE" id="PS00139">
    <property type="entry name" value="THIOL_PROTEASE_CYS"/>
    <property type="match status" value="1"/>
</dbReference>
<dbReference type="InterPro" id="IPR013128">
    <property type="entry name" value="Peptidase_C1A"/>
</dbReference>
<accession>A0A7U3NJC8</accession>
<dbReference type="InterPro" id="IPR025660">
    <property type="entry name" value="Pept_his_AS"/>
</dbReference>
<protein>
    <submittedName>
        <fullName evidence="10">Cathepsin L5</fullName>
        <ecNumber evidence="10">3.4.22.15</ecNumber>
    </submittedName>
</protein>
<dbReference type="EC" id="3.4.22.15" evidence="10"/>
<keyword evidence="4" id="KW-0788">Thiol protease</keyword>
<dbReference type="InterPro" id="IPR013201">
    <property type="entry name" value="Prot_inhib_I29"/>
</dbReference>
<dbReference type="EMBL" id="MT437746">
    <property type="protein sequence ID" value="QOV03076.1"/>
    <property type="molecule type" value="mRNA"/>
</dbReference>
<keyword evidence="7" id="KW-0732">Signal</keyword>
<dbReference type="Pfam" id="PF00112">
    <property type="entry name" value="Peptidase_C1"/>
    <property type="match status" value="1"/>
</dbReference>
<dbReference type="PROSITE" id="PS00640">
    <property type="entry name" value="THIOL_PROTEASE_ASN"/>
    <property type="match status" value="1"/>
</dbReference>
<dbReference type="FunFam" id="3.90.70.10:FF:000006">
    <property type="entry name" value="Cathepsin S"/>
    <property type="match status" value="1"/>
</dbReference>
<dbReference type="SMART" id="SM00645">
    <property type="entry name" value="Pept_C1"/>
    <property type="match status" value="1"/>
</dbReference>
<dbReference type="PRINTS" id="PR00705">
    <property type="entry name" value="PAPAIN"/>
</dbReference>
<feature type="chain" id="PRO_5031094756" evidence="7">
    <location>
        <begin position="17"/>
        <end position="330"/>
    </location>
</feature>
<comment type="similarity">
    <text evidence="1">Belongs to the peptidase C1 family.</text>
</comment>
<keyword evidence="3 10" id="KW-0378">Hydrolase</keyword>
<evidence type="ECO:0000256" key="4">
    <source>
        <dbReference type="ARBA" id="ARBA00022807"/>
    </source>
</evidence>
<keyword evidence="5" id="KW-0865">Zymogen</keyword>
<feature type="signal peptide" evidence="7">
    <location>
        <begin position="1"/>
        <end position="16"/>
    </location>
</feature>
<organism evidence="10">
    <name type="scientific">Dysdercus peruvianus</name>
    <dbReference type="NCBI Taxonomy" id="685034"/>
    <lineage>
        <taxon>Eukaryota</taxon>
        <taxon>Metazoa</taxon>
        <taxon>Ecdysozoa</taxon>
        <taxon>Arthropoda</taxon>
        <taxon>Hexapoda</taxon>
        <taxon>Insecta</taxon>
        <taxon>Pterygota</taxon>
        <taxon>Neoptera</taxon>
        <taxon>Paraneoptera</taxon>
        <taxon>Hemiptera</taxon>
        <taxon>Heteroptera</taxon>
        <taxon>Panheteroptera</taxon>
        <taxon>Pentatomomorpha</taxon>
        <taxon>Pyrrhocoroidea</taxon>
        <taxon>Pyrrhocoridae</taxon>
        <taxon>Dysdercus</taxon>
    </lineage>
</organism>
<dbReference type="GO" id="GO:0004197">
    <property type="term" value="F:cysteine-type endopeptidase activity"/>
    <property type="evidence" value="ECO:0007669"/>
    <property type="project" value="UniProtKB-EC"/>
</dbReference>
<dbReference type="InterPro" id="IPR039417">
    <property type="entry name" value="Peptidase_C1A_papain-like"/>
</dbReference>
<evidence type="ECO:0000256" key="6">
    <source>
        <dbReference type="ARBA" id="ARBA00023157"/>
    </source>
</evidence>
<dbReference type="CDD" id="cd02248">
    <property type="entry name" value="Peptidase_C1A"/>
    <property type="match status" value="1"/>
</dbReference>
<dbReference type="PROSITE" id="PS00639">
    <property type="entry name" value="THIOL_PROTEASE_HIS"/>
    <property type="match status" value="1"/>
</dbReference>
<proteinExistence type="evidence at transcript level"/>
<name>A0A7U3NJC8_9HEMI</name>
<dbReference type="InterPro" id="IPR000668">
    <property type="entry name" value="Peptidase_C1A_C"/>
</dbReference>
<evidence type="ECO:0000256" key="7">
    <source>
        <dbReference type="SAM" id="SignalP"/>
    </source>
</evidence>
<dbReference type="Pfam" id="PF08246">
    <property type="entry name" value="Inhibitor_I29"/>
    <property type="match status" value="1"/>
</dbReference>
<dbReference type="InterPro" id="IPR025661">
    <property type="entry name" value="Pept_asp_AS"/>
</dbReference>
<evidence type="ECO:0000256" key="5">
    <source>
        <dbReference type="ARBA" id="ARBA00023145"/>
    </source>
</evidence>
<dbReference type="GO" id="GO:0006508">
    <property type="term" value="P:proteolysis"/>
    <property type="evidence" value="ECO:0007669"/>
    <property type="project" value="UniProtKB-KW"/>
</dbReference>
<evidence type="ECO:0000256" key="3">
    <source>
        <dbReference type="ARBA" id="ARBA00022801"/>
    </source>
</evidence>
<sequence>MKVLVLLTTCVGLIGAVPSLTEEWASFKAVHGKRYTDSKEEYFRLGVYLSNKQLIDEHNQKYANGQVSFTLKMNHFGDQLPEEVSAQLNGLNKTGLLTNRKPNYHFLSLKKNNLPKSVDWRTKGAVTPVKNQGRCGACWAFSTTGSLEGQIYKKTGKLVSLSEQNLIDCSGYRYGNQGCNGGLMDGGFDYIKQNKGIDSESSYPYEGVDRRCRYKKSNVAGTVSGYVDIPEDDEEALKEAVATVGPVSVGINAGLHSFTFYNSGVYDDNQCSADLDHGVLVVGYGEENGKQYWLVKNSWSAQWGESGYVRIARNQDNLCGIAKIASYPLV</sequence>
<feature type="domain" description="Peptidase C1A papain C-terminal" evidence="8">
    <location>
        <begin position="114"/>
        <end position="329"/>
    </location>
</feature>
<evidence type="ECO:0000259" key="8">
    <source>
        <dbReference type="SMART" id="SM00645"/>
    </source>
</evidence>
<dbReference type="Gene3D" id="3.90.70.10">
    <property type="entry name" value="Cysteine proteinases"/>
    <property type="match status" value="1"/>
</dbReference>
<dbReference type="InterPro" id="IPR000169">
    <property type="entry name" value="Pept_cys_AS"/>
</dbReference>
<dbReference type="InterPro" id="IPR038765">
    <property type="entry name" value="Papain-like_cys_pep_sf"/>
</dbReference>
<evidence type="ECO:0000256" key="2">
    <source>
        <dbReference type="ARBA" id="ARBA00022670"/>
    </source>
</evidence>
<keyword evidence="6" id="KW-1015">Disulfide bond</keyword>
<dbReference type="SUPFAM" id="SSF54001">
    <property type="entry name" value="Cysteine proteinases"/>
    <property type="match status" value="1"/>
</dbReference>
<dbReference type="SMART" id="SM00848">
    <property type="entry name" value="Inhibitor_I29"/>
    <property type="match status" value="1"/>
</dbReference>
<evidence type="ECO:0000256" key="1">
    <source>
        <dbReference type="ARBA" id="ARBA00008455"/>
    </source>
</evidence>
<evidence type="ECO:0000313" key="10">
    <source>
        <dbReference type="EMBL" id="QOV03076.1"/>
    </source>
</evidence>
<dbReference type="PANTHER" id="PTHR12411">
    <property type="entry name" value="CYSTEINE PROTEASE FAMILY C1-RELATED"/>
    <property type="match status" value="1"/>
</dbReference>
<keyword evidence="2" id="KW-0645">Protease</keyword>